<evidence type="ECO:0000256" key="3">
    <source>
        <dbReference type="ARBA" id="ARBA00022448"/>
    </source>
</evidence>
<dbReference type="Proteomes" id="UP000032361">
    <property type="component" value="Unassembled WGS sequence"/>
</dbReference>
<dbReference type="Gene3D" id="2.60.40.1120">
    <property type="entry name" value="Carboxypeptidase-like, regulatory domain"/>
    <property type="match status" value="1"/>
</dbReference>
<dbReference type="InterPro" id="IPR039426">
    <property type="entry name" value="TonB-dep_rcpt-like"/>
</dbReference>
<dbReference type="GO" id="GO:0009279">
    <property type="term" value="C:cell outer membrane"/>
    <property type="evidence" value="ECO:0007669"/>
    <property type="project" value="UniProtKB-SubCell"/>
</dbReference>
<dbReference type="Gene3D" id="2.40.170.20">
    <property type="entry name" value="TonB-dependent receptor, beta-barrel domain"/>
    <property type="match status" value="1"/>
</dbReference>
<evidence type="ECO:0000256" key="1">
    <source>
        <dbReference type="ARBA" id="ARBA00004571"/>
    </source>
</evidence>
<feature type="domain" description="TonB-dependent receptor-like beta-barrel" evidence="17">
    <location>
        <begin position="308"/>
        <end position="748"/>
    </location>
</feature>
<evidence type="ECO:0000259" key="17">
    <source>
        <dbReference type="Pfam" id="PF00593"/>
    </source>
</evidence>
<gene>
    <name evidence="19" type="ORF">PK35_10815</name>
    <name evidence="20" type="ORF">PK35_11700</name>
</gene>
<evidence type="ECO:0000256" key="6">
    <source>
        <dbReference type="ARBA" id="ARBA00022692"/>
    </source>
</evidence>
<evidence type="ECO:0000313" key="21">
    <source>
        <dbReference type="Proteomes" id="UP000032361"/>
    </source>
</evidence>
<name>A0A0D7W364_9FLAO</name>
<dbReference type="PANTHER" id="PTHR32552">
    <property type="entry name" value="FERRICHROME IRON RECEPTOR-RELATED"/>
    <property type="match status" value="1"/>
</dbReference>
<feature type="domain" description="TonB-dependent receptor plug" evidence="18">
    <location>
        <begin position="133"/>
        <end position="230"/>
    </location>
</feature>
<organism evidence="20 21">
    <name type="scientific">Neotamlana nanhaiensis</name>
    <dbReference type="NCBI Taxonomy" id="1382798"/>
    <lineage>
        <taxon>Bacteria</taxon>
        <taxon>Pseudomonadati</taxon>
        <taxon>Bacteroidota</taxon>
        <taxon>Flavobacteriia</taxon>
        <taxon>Flavobacteriales</taxon>
        <taxon>Flavobacteriaceae</taxon>
        <taxon>Neotamlana</taxon>
    </lineage>
</organism>
<keyword evidence="21" id="KW-1185">Reference proteome</keyword>
<keyword evidence="4 14" id="KW-1134">Transmembrane beta strand</keyword>
<dbReference type="Pfam" id="PF07715">
    <property type="entry name" value="Plug"/>
    <property type="match status" value="1"/>
</dbReference>
<evidence type="ECO:0000313" key="20">
    <source>
        <dbReference type="EMBL" id="KJD32257.1"/>
    </source>
</evidence>
<feature type="chain" id="PRO_5007397746" evidence="16">
    <location>
        <begin position="21"/>
        <end position="781"/>
    </location>
</feature>
<dbReference type="Pfam" id="PF00593">
    <property type="entry name" value="TonB_dep_Rec_b-barrel"/>
    <property type="match status" value="1"/>
</dbReference>
<sequence>MTKNVILLVFAALFSFAVKAQTGTIQGKVVSNQNTPINNVNITLVNTNKGTTTNANGDFTLSNLSAGDYTLHVSFVGFKEVNKNITVTNGTLTVPTITLVEGNEELSEIILEGHKNKYLKREASSSLRLQGELIDLPQNVQIISSELLADQQVTSIMDGLTRNVSGVTMLEHWGHFARINMRGFRLPAFRNGFNFLDTWGPLAEDMSIVESVEFVKGPSGFMMAAGEPGGFYNIVTKKPTANRVANITLSGGSFDYLRGAVDLGGKLTDDGSILYRFNAMYQTTDSHRGDENVDRYGFAPALTFNLSDKTSITTELTYDKAESLIGSAYVFAPVTDGYGSLDRDFKFTDTNYPATDIEQVVFYTDFKHQFNKNWDVQAKFNYLRYDQTGNSTWLWSLDSTTGDAVRYVSEWDALSLGKYFQAYVNGKFNTGGISHKVMGGFDFTEKQYWADWADLVVVDTQQPFNIYNPHYDIDVDYNFDRSQNVQDRNGGTPYNGNTVRSFYAQDEIGFLENKIRLTLAGRYTNLSTLGKPDNDKEFTPRVGLSVDILPSFVAYALYDQSFLPQAGRTLSGELVNPVDAVDIEGGLKKTFFDGRLKAALGAYQITKQNIAFSDPADPTGNSVIELGEVQSKGIEFDLQGEILPGLNAVLNYANTNVEITKDQDPNLVGNRVSGHAKHVTNGWFNYNFGEGSKLNGFGASLGYQYQVDRSTWAWAADNQSDLPDYFRMDGALSWKNKKVRVQLNVNNILDEYLYAGANYGSYLYWQSEPGINGRLTVTYNF</sequence>
<evidence type="ECO:0000256" key="14">
    <source>
        <dbReference type="PROSITE-ProRule" id="PRU01360"/>
    </source>
</evidence>
<evidence type="ECO:0000256" key="8">
    <source>
        <dbReference type="ARBA" id="ARBA00023004"/>
    </source>
</evidence>
<dbReference type="GO" id="GO:0038023">
    <property type="term" value="F:signaling receptor activity"/>
    <property type="evidence" value="ECO:0007669"/>
    <property type="project" value="InterPro"/>
</dbReference>
<keyword evidence="7 16" id="KW-0732">Signal</keyword>
<dbReference type="GO" id="GO:0015891">
    <property type="term" value="P:siderophore transport"/>
    <property type="evidence" value="ECO:0007669"/>
    <property type="project" value="InterPro"/>
</dbReference>
<evidence type="ECO:0000256" key="5">
    <source>
        <dbReference type="ARBA" id="ARBA00022496"/>
    </source>
</evidence>
<evidence type="ECO:0000256" key="16">
    <source>
        <dbReference type="SAM" id="SignalP"/>
    </source>
</evidence>
<dbReference type="InterPro" id="IPR000531">
    <property type="entry name" value="Beta-barrel_TonB"/>
</dbReference>
<evidence type="ECO:0000256" key="7">
    <source>
        <dbReference type="ARBA" id="ARBA00022729"/>
    </source>
</evidence>
<dbReference type="PANTHER" id="PTHR32552:SF68">
    <property type="entry name" value="FERRICHROME OUTER MEMBRANE TRANSPORTER_PHAGE RECEPTOR"/>
    <property type="match status" value="1"/>
</dbReference>
<proteinExistence type="inferred from homology"/>
<evidence type="ECO:0000313" key="19">
    <source>
        <dbReference type="EMBL" id="KJD32095.1"/>
    </source>
</evidence>
<dbReference type="NCBIfam" id="TIGR01783">
    <property type="entry name" value="TonB-siderophor"/>
    <property type="match status" value="1"/>
</dbReference>
<dbReference type="InterPro" id="IPR037066">
    <property type="entry name" value="Plug_dom_sf"/>
</dbReference>
<dbReference type="SUPFAM" id="SSF56935">
    <property type="entry name" value="Porins"/>
    <property type="match status" value="1"/>
</dbReference>
<evidence type="ECO:0000256" key="15">
    <source>
        <dbReference type="RuleBase" id="RU003357"/>
    </source>
</evidence>
<keyword evidence="10 15" id="KW-0798">TonB box</keyword>
<dbReference type="InterPro" id="IPR010105">
    <property type="entry name" value="TonB_sidphr_rcpt"/>
</dbReference>
<evidence type="ECO:0000256" key="2">
    <source>
        <dbReference type="ARBA" id="ARBA00009810"/>
    </source>
</evidence>
<keyword evidence="11 14" id="KW-0472">Membrane</keyword>
<dbReference type="PATRIC" id="fig|1382798.3.peg.720"/>
<dbReference type="OrthoDB" id="9775095at2"/>
<protein>
    <submittedName>
        <fullName evidence="20">TonB-dependent receptor</fullName>
    </submittedName>
</protein>
<evidence type="ECO:0000256" key="13">
    <source>
        <dbReference type="ARBA" id="ARBA00023237"/>
    </source>
</evidence>
<dbReference type="InterPro" id="IPR036942">
    <property type="entry name" value="Beta-barrel_TonB_sf"/>
</dbReference>
<comment type="caution">
    <text evidence="20">The sequence shown here is derived from an EMBL/GenBank/DDBJ whole genome shotgun (WGS) entry which is preliminary data.</text>
</comment>
<dbReference type="CDD" id="cd01347">
    <property type="entry name" value="ligand_gated_channel"/>
    <property type="match status" value="1"/>
</dbReference>
<dbReference type="Pfam" id="PF13715">
    <property type="entry name" value="CarbopepD_reg_2"/>
    <property type="match status" value="1"/>
</dbReference>
<dbReference type="InterPro" id="IPR012910">
    <property type="entry name" value="Plug_dom"/>
</dbReference>
<dbReference type="EMBL" id="JTDV01000010">
    <property type="protein sequence ID" value="KJD32257.1"/>
    <property type="molecule type" value="Genomic_DNA"/>
</dbReference>
<dbReference type="AlphaFoldDB" id="A0A0D7W364"/>
<keyword evidence="6 14" id="KW-0812">Transmembrane</keyword>
<dbReference type="Gene3D" id="2.170.130.10">
    <property type="entry name" value="TonB-dependent receptor, plug domain"/>
    <property type="match status" value="1"/>
</dbReference>
<keyword evidence="8" id="KW-0408">Iron</keyword>
<comment type="similarity">
    <text evidence="2 14 15">Belongs to the TonB-dependent receptor family.</text>
</comment>
<dbReference type="EMBL" id="JTDV01000010">
    <property type="protein sequence ID" value="KJD32095.1"/>
    <property type="molecule type" value="Genomic_DNA"/>
</dbReference>
<evidence type="ECO:0000256" key="4">
    <source>
        <dbReference type="ARBA" id="ARBA00022452"/>
    </source>
</evidence>
<keyword evidence="5" id="KW-0410">Iron transport</keyword>
<evidence type="ECO:0000256" key="11">
    <source>
        <dbReference type="ARBA" id="ARBA00023136"/>
    </source>
</evidence>
<evidence type="ECO:0000256" key="9">
    <source>
        <dbReference type="ARBA" id="ARBA00023065"/>
    </source>
</evidence>
<feature type="signal peptide" evidence="16">
    <location>
        <begin position="1"/>
        <end position="20"/>
    </location>
</feature>
<dbReference type="GO" id="GO:0015344">
    <property type="term" value="F:siderophore uptake transmembrane transporter activity"/>
    <property type="evidence" value="ECO:0007669"/>
    <property type="project" value="TreeGrafter"/>
</dbReference>
<evidence type="ECO:0000259" key="18">
    <source>
        <dbReference type="Pfam" id="PF07715"/>
    </source>
</evidence>
<dbReference type="RefSeq" id="WP_044626738.1">
    <property type="nucleotide sequence ID" value="NZ_JTDV01000010.1"/>
</dbReference>
<reference evidence="20 21" key="1">
    <citation type="journal article" date="2015" name="Antonie Van Leeuwenhoek">
        <title>Tamlana nanhaiensis sp. nov., isolated from surface seawater collected from the South China Sea.</title>
        <authorList>
            <person name="Liu X."/>
            <person name="Lai Q."/>
            <person name="Du Y."/>
            <person name="Li G."/>
            <person name="Sun F."/>
            <person name="Shao Z."/>
        </authorList>
    </citation>
    <scope>NUCLEOTIDE SEQUENCE [LARGE SCALE GENOMIC DNA]</scope>
    <source>
        <strain evidence="20 21">FHC16</strain>
    </source>
</reference>
<evidence type="ECO:0000256" key="12">
    <source>
        <dbReference type="ARBA" id="ARBA00023170"/>
    </source>
</evidence>
<dbReference type="PROSITE" id="PS52016">
    <property type="entry name" value="TONB_DEPENDENT_REC_3"/>
    <property type="match status" value="1"/>
</dbReference>
<dbReference type="InterPro" id="IPR008969">
    <property type="entry name" value="CarboxyPept-like_regulatory"/>
</dbReference>
<keyword evidence="9" id="KW-0406">Ion transport</keyword>
<dbReference type="SUPFAM" id="SSF49464">
    <property type="entry name" value="Carboxypeptidase regulatory domain-like"/>
    <property type="match status" value="1"/>
</dbReference>
<accession>A0A0D7W364</accession>
<keyword evidence="12 20" id="KW-0675">Receptor</keyword>
<comment type="subcellular location">
    <subcellularLocation>
        <location evidence="1 14">Cell outer membrane</location>
        <topology evidence="1 14">Multi-pass membrane protein</topology>
    </subcellularLocation>
</comment>
<evidence type="ECO:0000256" key="10">
    <source>
        <dbReference type="ARBA" id="ARBA00023077"/>
    </source>
</evidence>
<keyword evidence="13 14" id="KW-0998">Cell outer membrane</keyword>
<dbReference type="STRING" id="1382798.PK35_10815"/>
<keyword evidence="3 14" id="KW-0813">Transport</keyword>